<dbReference type="HOGENOM" id="CLU_821538_0_0_1"/>
<evidence type="ECO:0000256" key="9">
    <source>
        <dbReference type="ARBA" id="ARBA00023242"/>
    </source>
</evidence>
<dbReference type="InterPro" id="IPR047857">
    <property type="entry name" value="Snurportin1_C"/>
</dbReference>
<dbReference type="OrthoDB" id="10003593at2759"/>
<comment type="function">
    <text evidence="1">Functions as an U snRNP-specific nuclear import adapter. Involved in the trimethylguanosine (m3G)-cap-dependent nuclear import of U snRNPs. Binds specifically to the terminal m3G-cap U snRNAs.</text>
</comment>
<dbReference type="Proteomes" id="UP000001072">
    <property type="component" value="Unassembled WGS sequence"/>
</dbReference>
<keyword evidence="8" id="KW-0694">RNA-binding</keyword>
<dbReference type="Gene3D" id="3.30.470.30">
    <property type="entry name" value="DNA ligase/mRNA capping enzyme"/>
    <property type="match status" value="1"/>
</dbReference>
<dbReference type="RefSeq" id="XP_007404492.1">
    <property type="nucleotide sequence ID" value="XM_007404430.1"/>
</dbReference>
<reference evidence="12" key="1">
    <citation type="journal article" date="2011" name="Proc. Natl. Acad. Sci. U.S.A.">
        <title>Obligate biotrophy features unraveled by the genomic analysis of rust fungi.</title>
        <authorList>
            <person name="Duplessis S."/>
            <person name="Cuomo C.A."/>
            <person name="Lin Y.-C."/>
            <person name="Aerts A."/>
            <person name="Tisserant E."/>
            <person name="Veneault-Fourrey C."/>
            <person name="Joly D.L."/>
            <person name="Hacquard S."/>
            <person name="Amselem J."/>
            <person name="Cantarel B.L."/>
            <person name="Chiu R."/>
            <person name="Coutinho P.M."/>
            <person name="Feau N."/>
            <person name="Field M."/>
            <person name="Frey P."/>
            <person name="Gelhaye E."/>
            <person name="Goldberg J."/>
            <person name="Grabherr M.G."/>
            <person name="Kodira C.D."/>
            <person name="Kohler A."/>
            <person name="Kuees U."/>
            <person name="Lindquist E.A."/>
            <person name="Lucas S.M."/>
            <person name="Mago R."/>
            <person name="Mauceli E."/>
            <person name="Morin E."/>
            <person name="Murat C."/>
            <person name="Pangilinan J.L."/>
            <person name="Park R."/>
            <person name="Pearson M."/>
            <person name="Quesneville H."/>
            <person name="Rouhier N."/>
            <person name="Sakthikumar S."/>
            <person name="Salamov A.A."/>
            <person name="Schmutz J."/>
            <person name="Selles B."/>
            <person name="Shapiro H."/>
            <person name="Tanguay P."/>
            <person name="Tuskan G.A."/>
            <person name="Henrissat B."/>
            <person name="Van de Peer Y."/>
            <person name="Rouze P."/>
            <person name="Ellis J.G."/>
            <person name="Dodds P.N."/>
            <person name="Schein J.E."/>
            <person name="Zhong S."/>
            <person name="Hamelin R.C."/>
            <person name="Grigoriev I.V."/>
            <person name="Szabo L.J."/>
            <person name="Martin F."/>
        </authorList>
    </citation>
    <scope>NUCLEOTIDE SEQUENCE [LARGE SCALE GENOMIC DNA]</scope>
    <source>
        <strain evidence="12">98AG31 / pathotype 3-4-7</strain>
    </source>
</reference>
<keyword evidence="7" id="KW-0963">Cytoplasm</keyword>
<evidence type="ECO:0000313" key="12">
    <source>
        <dbReference type="Proteomes" id="UP000001072"/>
    </source>
</evidence>
<gene>
    <name evidence="11" type="ORF">MELLADRAFT_89372</name>
</gene>
<dbReference type="PANTHER" id="PTHR13403:SF6">
    <property type="entry name" value="SNURPORTIN-1"/>
    <property type="match status" value="1"/>
</dbReference>
<dbReference type="GO" id="GO:0005737">
    <property type="term" value="C:cytoplasm"/>
    <property type="evidence" value="ECO:0007669"/>
    <property type="project" value="UniProtKB-SubCell"/>
</dbReference>
<dbReference type="PANTHER" id="PTHR13403">
    <property type="entry name" value="SNURPORTIN1 RNUT1 PROTEIN RNA, U TRANSPORTER 1"/>
    <property type="match status" value="1"/>
</dbReference>
<evidence type="ECO:0000256" key="7">
    <source>
        <dbReference type="ARBA" id="ARBA00022490"/>
    </source>
</evidence>
<evidence type="ECO:0000256" key="1">
    <source>
        <dbReference type="ARBA" id="ARBA00003975"/>
    </source>
</evidence>
<evidence type="ECO:0000256" key="2">
    <source>
        <dbReference type="ARBA" id="ARBA00004123"/>
    </source>
</evidence>
<dbReference type="eggNOG" id="KOG3132">
    <property type="taxonomic scope" value="Eukaryota"/>
</dbReference>
<comment type="similarity">
    <text evidence="4">Belongs to the snurportin family.</text>
</comment>
<dbReference type="GO" id="GO:0003723">
    <property type="term" value="F:RNA binding"/>
    <property type="evidence" value="ECO:0007669"/>
    <property type="project" value="UniProtKB-KW"/>
</dbReference>
<evidence type="ECO:0000256" key="4">
    <source>
        <dbReference type="ARBA" id="ARBA00007540"/>
    </source>
</evidence>
<name>F4R5Y0_MELLP</name>
<dbReference type="KEGG" id="mlr:MELLADRAFT_89372"/>
<comment type="subcellular location">
    <subcellularLocation>
        <location evidence="3">Cytoplasm</location>
    </subcellularLocation>
    <subcellularLocation>
        <location evidence="2">Nucleus</location>
    </subcellularLocation>
</comment>
<evidence type="ECO:0000259" key="10">
    <source>
        <dbReference type="Pfam" id="PF21974"/>
    </source>
</evidence>
<evidence type="ECO:0000256" key="5">
    <source>
        <dbReference type="ARBA" id="ARBA00016034"/>
    </source>
</evidence>
<evidence type="ECO:0000256" key="3">
    <source>
        <dbReference type="ARBA" id="ARBA00004496"/>
    </source>
</evidence>
<dbReference type="InterPro" id="IPR017336">
    <property type="entry name" value="Snurportin-1"/>
</dbReference>
<dbReference type="InParanoid" id="F4R5Y0"/>
<accession>F4R5Y0</accession>
<feature type="domain" description="Snurportin-1 m3G cap-binding" evidence="10">
    <location>
        <begin position="121"/>
        <end position="256"/>
    </location>
</feature>
<organism evidence="12">
    <name type="scientific">Melampsora larici-populina (strain 98AG31 / pathotype 3-4-7)</name>
    <name type="common">Poplar leaf rust fungus</name>
    <dbReference type="NCBI Taxonomy" id="747676"/>
    <lineage>
        <taxon>Eukaryota</taxon>
        <taxon>Fungi</taxon>
        <taxon>Dikarya</taxon>
        <taxon>Basidiomycota</taxon>
        <taxon>Pucciniomycotina</taxon>
        <taxon>Pucciniomycetes</taxon>
        <taxon>Pucciniales</taxon>
        <taxon>Melampsoraceae</taxon>
        <taxon>Melampsora</taxon>
    </lineage>
</organism>
<evidence type="ECO:0000256" key="8">
    <source>
        <dbReference type="ARBA" id="ARBA00022884"/>
    </source>
</evidence>
<dbReference type="VEuPathDB" id="FungiDB:MELLADRAFT_89372"/>
<dbReference type="STRING" id="747676.F4R5Y0"/>
<sequence length="338" mass="38115">MSSRQASYKQSISLDHHLNQAKRRLDALRDQRARRSDTLDRIRGIEDLVLSSDSEEQDERFQDADESQIDFSTSSNLINQPCSGMCPSQHDLTTASKTETRKYRRFKNRCMRAELLDLCNGLPDGFEEDWLMVGPVPKGQRCLVLTSQFSSSSKSCGPGKRLNTLILSRTKAHVLGYFQTVVPLGCILDCIYSEDTRVLWVLDVLKWKDQSFIDCESDFRFYWRDTRLQELEIQSLSSPNRLLVVPVPYVATCSKTGTLDLTSALLANNKETTTVTVWSSIDDSLKKVEIPHEADGLLLCIKSATYESGDTVLAGWVPLLPNESEQENEVGVGRLNAH</sequence>
<dbReference type="GO" id="GO:0005634">
    <property type="term" value="C:nucleus"/>
    <property type="evidence" value="ECO:0007669"/>
    <property type="project" value="UniProtKB-SubCell"/>
</dbReference>
<protein>
    <recommendedName>
        <fullName evidence="5">Snurportin-1</fullName>
    </recommendedName>
</protein>
<dbReference type="Pfam" id="PF21974">
    <property type="entry name" value="SPN1_m3Gcap_bd"/>
    <property type="match status" value="1"/>
</dbReference>
<dbReference type="AlphaFoldDB" id="F4R5Y0"/>
<keyword evidence="6" id="KW-0813">Transport</keyword>
<evidence type="ECO:0000256" key="6">
    <source>
        <dbReference type="ARBA" id="ARBA00022448"/>
    </source>
</evidence>
<dbReference type="GO" id="GO:0061015">
    <property type="term" value="P:snRNA import into nucleus"/>
    <property type="evidence" value="ECO:0007669"/>
    <property type="project" value="InterPro"/>
</dbReference>
<keyword evidence="12" id="KW-1185">Reference proteome</keyword>
<dbReference type="EMBL" id="GL883091">
    <property type="protein sequence ID" value="EGG12117.1"/>
    <property type="molecule type" value="Genomic_DNA"/>
</dbReference>
<keyword evidence="9" id="KW-0539">Nucleus</keyword>
<proteinExistence type="inferred from homology"/>
<evidence type="ECO:0000313" key="11">
    <source>
        <dbReference type="EMBL" id="EGG12117.1"/>
    </source>
</evidence>
<dbReference type="GeneID" id="18935168"/>